<evidence type="ECO:0000313" key="2">
    <source>
        <dbReference type="Proteomes" id="UP000494040"/>
    </source>
</evidence>
<accession>A0A8I6RE39</accession>
<reference evidence="1" key="1">
    <citation type="submission" date="2022-01" db="UniProtKB">
        <authorList>
            <consortium name="EnsemblMetazoa"/>
        </authorList>
    </citation>
    <scope>IDENTIFICATION</scope>
</reference>
<dbReference type="CTD" id="34362"/>
<dbReference type="RefSeq" id="XP_014241531.2">
    <property type="nucleotide sequence ID" value="XM_014386045.2"/>
</dbReference>
<dbReference type="AlphaFoldDB" id="A0A8I6RE39"/>
<dbReference type="GeneID" id="106662183"/>
<evidence type="ECO:0000313" key="1">
    <source>
        <dbReference type="EnsemblMetazoa" id="XP_014241531.2"/>
    </source>
</evidence>
<dbReference type="EnsemblMetazoa" id="XM_014386045.2">
    <property type="protein sequence ID" value="XP_014241531.2"/>
    <property type="gene ID" value="LOC106662183"/>
</dbReference>
<proteinExistence type="predicted"/>
<keyword evidence="2" id="KW-1185">Reference proteome</keyword>
<dbReference type="KEGG" id="clec:106662183"/>
<dbReference type="Proteomes" id="UP000494040">
    <property type="component" value="Unassembled WGS sequence"/>
</dbReference>
<organism evidence="1 2">
    <name type="scientific">Cimex lectularius</name>
    <name type="common">Bed bug</name>
    <name type="synonym">Acanthia lectularia</name>
    <dbReference type="NCBI Taxonomy" id="79782"/>
    <lineage>
        <taxon>Eukaryota</taxon>
        <taxon>Metazoa</taxon>
        <taxon>Ecdysozoa</taxon>
        <taxon>Arthropoda</taxon>
        <taxon>Hexapoda</taxon>
        <taxon>Insecta</taxon>
        <taxon>Pterygota</taxon>
        <taxon>Neoptera</taxon>
        <taxon>Paraneoptera</taxon>
        <taxon>Hemiptera</taxon>
        <taxon>Heteroptera</taxon>
        <taxon>Panheteroptera</taxon>
        <taxon>Cimicomorpha</taxon>
        <taxon>Cimicidae</taxon>
        <taxon>Cimex</taxon>
    </lineage>
</organism>
<name>A0A8I6RE39_CIMLE</name>
<protein>
    <recommendedName>
        <fullName evidence="3">Nuclear respiratory factor 1 NLS/DNA-binding dimerisation domain-containing protein</fullName>
    </recommendedName>
</protein>
<sequence>MEFDKREMVTDLPLIIANGTIKSLKTLSETELESFLAYLVKFTAEKDGVHDYQKPSWWTEQLPFPPGFTKGSPLPYVRNKAVIMRRLVKNCYFSRGLLDLLTFSEELSKLHSLQLQYLRDKKSDTITVFKDCSPVAIIPSMNLDYDYRQNPLVQTPCKPEVIKRLEESTEVLVISDEEDLNSVVVNDSDEDCVITGVKILKKENLCKKKQKPLLHTSPTSPFKFLSLQARNKHKQSIDQDECIVISDSEDDKFVSSSQDTKSESSINEQELLDKALTQDSFLDMFELRRGAAAKICIEKPPVITWKYRVTSSFLGRIPSLMLIPSLVSCGSLSRKCLATPYSIARSFEHIRKNTNASACDYNQMVKNCLVVLERLDHATLSKWARRQNASKRPCLRSKTKTAKKEC</sequence>
<evidence type="ECO:0008006" key="3">
    <source>
        <dbReference type="Google" id="ProtNLM"/>
    </source>
</evidence>
<dbReference type="OrthoDB" id="6288734at2759"/>